<evidence type="ECO:0000256" key="10">
    <source>
        <dbReference type="ARBA" id="ARBA00022967"/>
    </source>
</evidence>
<feature type="binding site" evidence="16">
    <location>
        <position position="800"/>
    </location>
    <ligand>
        <name>Mg(2+)</name>
        <dbReference type="ChEBI" id="CHEBI:18420"/>
    </ligand>
</feature>
<dbReference type="FunFam" id="3.40.1110.10:FF:000008">
    <property type="entry name" value="Phospholipid-transporting ATPase"/>
    <property type="match status" value="1"/>
</dbReference>
<feature type="binding site" evidence="15">
    <location>
        <position position="481"/>
    </location>
    <ligand>
        <name>ATP</name>
        <dbReference type="ChEBI" id="CHEBI:30616"/>
    </ligand>
</feature>
<feature type="binding site" evidence="15">
    <location>
        <position position="372"/>
    </location>
    <ligand>
        <name>ATP</name>
        <dbReference type="ChEBI" id="CHEBI:30616"/>
    </ligand>
</feature>
<keyword evidence="6 16" id="KW-0479">Metal-binding</keyword>
<dbReference type="OrthoDB" id="377733at2759"/>
<evidence type="ECO:0000313" key="22">
    <source>
        <dbReference type="EMBL" id="KAI1233540.1"/>
    </source>
</evidence>
<dbReference type="GO" id="GO:0005524">
    <property type="term" value="F:ATP binding"/>
    <property type="evidence" value="ECO:0007669"/>
    <property type="project" value="UniProtKB-UniRule"/>
</dbReference>
<dbReference type="InterPro" id="IPR044492">
    <property type="entry name" value="P_typ_ATPase_HD_dom"/>
</dbReference>
<dbReference type="AlphaFoldDB" id="A0A835NZ45"/>
<feature type="binding site" evidence="16">
    <location>
        <position position="371"/>
    </location>
    <ligand>
        <name>Mg(2+)</name>
        <dbReference type="ChEBI" id="CHEBI:18420"/>
    </ligand>
</feature>
<dbReference type="Pfam" id="PF16209">
    <property type="entry name" value="PhoLip_ATPase_N"/>
    <property type="match status" value="1"/>
</dbReference>
<keyword evidence="7 15" id="KW-0547">Nucleotide-binding</keyword>
<comment type="catalytic activity">
    <reaction evidence="13 17">
        <text>ATP + H2O + phospholipidSide 1 = ADP + phosphate + phospholipidSide 2.</text>
        <dbReference type="EC" id="7.6.2.1"/>
    </reaction>
</comment>
<evidence type="ECO:0000256" key="3">
    <source>
        <dbReference type="ARBA" id="ARBA00004308"/>
    </source>
</evidence>
<feature type="binding site" evidence="16">
    <location>
        <position position="796"/>
    </location>
    <ligand>
        <name>Mg(2+)</name>
        <dbReference type="ChEBI" id="CHEBI:18420"/>
    </ligand>
</feature>
<dbReference type="GO" id="GO:0045332">
    <property type="term" value="P:phospholipid translocation"/>
    <property type="evidence" value="ECO:0007669"/>
    <property type="project" value="TreeGrafter"/>
</dbReference>
<dbReference type="CDD" id="cd07541">
    <property type="entry name" value="P-type_ATPase_APLT_Neo1-like"/>
    <property type="match status" value="1"/>
</dbReference>
<feature type="binding site" evidence="15">
    <location>
        <position position="799"/>
    </location>
    <ligand>
        <name>ATP</name>
        <dbReference type="ChEBI" id="CHEBI:30616"/>
    </ligand>
</feature>
<dbReference type="InterPro" id="IPR032630">
    <property type="entry name" value="P_typ_ATPase_c"/>
</dbReference>
<accession>A0A835NZ45</accession>
<dbReference type="SFLD" id="SFLDF00027">
    <property type="entry name" value="p-type_atpase"/>
    <property type="match status" value="1"/>
</dbReference>
<dbReference type="SUPFAM" id="SSF81665">
    <property type="entry name" value="Calcium ATPase, transmembrane domain M"/>
    <property type="match status" value="1"/>
</dbReference>
<evidence type="ECO:0000259" key="19">
    <source>
        <dbReference type="Pfam" id="PF16209"/>
    </source>
</evidence>
<feature type="domain" description="P-type ATPase C-terminal" evidence="20">
    <location>
        <begin position="823"/>
        <end position="1050"/>
    </location>
</feature>
<dbReference type="SFLD" id="SFLDG00002">
    <property type="entry name" value="C1.7:_P-type_atpase_like"/>
    <property type="match status" value="1"/>
</dbReference>
<dbReference type="InterPro" id="IPR008250">
    <property type="entry name" value="ATPase_P-typ_transduc_dom_A_sf"/>
</dbReference>
<feature type="binding site" evidence="15">
    <location>
        <position position="523"/>
    </location>
    <ligand>
        <name>ATP</name>
        <dbReference type="ChEBI" id="CHEBI:30616"/>
    </ligand>
</feature>
<dbReference type="GO" id="GO:0005768">
    <property type="term" value="C:endosome"/>
    <property type="evidence" value="ECO:0007669"/>
    <property type="project" value="TreeGrafter"/>
</dbReference>
<feature type="binding site" evidence="15">
    <location>
        <position position="547"/>
    </location>
    <ligand>
        <name>ATP</name>
        <dbReference type="ChEBI" id="CHEBI:30616"/>
    </ligand>
</feature>
<gene>
    <name evidence="22" type="ORF">IHE44_0004722</name>
    <name evidence="21" type="ORF">IHE44_004307</name>
</gene>
<evidence type="ECO:0000313" key="23">
    <source>
        <dbReference type="Proteomes" id="UP000618051"/>
    </source>
</evidence>
<dbReference type="GO" id="GO:0016887">
    <property type="term" value="F:ATP hydrolysis activity"/>
    <property type="evidence" value="ECO:0007669"/>
    <property type="project" value="InterPro"/>
</dbReference>
<feature type="transmembrane region" description="Helical" evidence="17">
    <location>
        <begin position="82"/>
        <end position="102"/>
    </location>
</feature>
<dbReference type="PANTHER" id="PTHR24092">
    <property type="entry name" value="PROBABLE PHOSPHOLIPID-TRANSPORTING ATPASE"/>
    <property type="match status" value="1"/>
</dbReference>
<dbReference type="EC" id="7.6.2.1" evidence="17"/>
<dbReference type="NCBIfam" id="TIGR01494">
    <property type="entry name" value="ATPase_P-type"/>
    <property type="match status" value="2"/>
</dbReference>
<dbReference type="GO" id="GO:0000287">
    <property type="term" value="F:magnesium ion binding"/>
    <property type="evidence" value="ECO:0007669"/>
    <property type="project" value="UniProtKB-UniRule"/>
</dbReference>
<dbReference type="SUPFAM" id="SSF81660">
    <property type="entry name" value="Metal cation-transporting ATPase, ATP-binding domain N"/>
    <property type="match status" value="1"/>
</dbReference>
<dbReference type="Gene3D" id="3.40.50.1000">
    <property type="entry name" value="HAD superfamily/HAD-like"/>
    <property type="match status" value="1"/>
</dbReference>
<feature type="transmembrane region" description="Helical" evidence="17">
    <location>
        <begin position="989"/>
        <end position="1009"/>
    </location>
</feature>
<feature type="binding site" evidence="15">
    <location>
        <position position="576"/>
    </location>
    <ligand>
        <name>ATP</name>
        <dbReference type="ChEBI" id="CHEBI:30616"/>
    </ligand>
</feature>
<dbReference type="Gene3D" id="3.40.1110.10">
    <property type="entry name" value="Calcium-transporting ATPase, cytoplasmic domain N"/>
    <property type="match status" value="1"/>
</dbReference>
<feature type="transmembrane region" description="Helical" evidence="17">
    <location>
        <begin position="278"/>
        <end position="302"/>
    </location>
</feature>
<evidence type="ECO:0000256" key="7">
    <source>
        <dbReference type="ARBA" id="ARBA00022741"/>
    </source>
</evidence>
<evidence type="ECO:0000256" key="17">
    <source>
        <dbReference type="RuleBase" id="RU362033"/>
    </source>
</evidence>
<sequence>MCRCCECLRCCGRREPRPRTVWLGHPEKREQRYPRNVINNQKYNFFTFLPGVLFNQFKYFFNLYFLLLACSQFVVEMRLGALYTYWVPLGFVLAVTVIREAAEEIRCYMRDKEVNSQIYSKLTARGTVKVKSSNIQVGDLIIVEKNQRVPADMIFLRTSEKNGSCFLRTDQLDGETDWKLRLPVTCTQRLPTASDLLQIRSYVYAEEPNIDIHNFVGTFTREDSDPPVNESLSIENTLWASTVIASGTVVGVVLYTGRELRSVMNTSNPRSKIGLFDLEVNCLTKILFGALVVVSLVMVALQHFAGRWYLQIIRFLLLFSNIIPISLRVNLDMGKIVYSWVIRRDSKIPGTVVRSSTIPEQLGRISYLLTDKTGTLTQNEMVFKRLHLGTVAYGLDSMDEVQSHIFSIYTQPQEPPAVKGLSLATKVRRTMSSRVHEAVKAIALCHNVTPVYESNGVTDQAEAERHYEDSCRVYQASSPDEVALVQWTESVGLTLVGRDQSSVQLRSPGGHILNFSILQIFPFTYESKRMGIIVRDESSGEITFYMKGADVVMAGIVQYNDWLEEECGNMAREGLRVLVVAKKSLTEEQYQDFEARYVQAKLSVHDRSLKVATVIESLEMEMELLCLTGVEDQLQTDVRPTLETLRNAGIKVWMLTGDKLETATCTAKNAHLVTRTQDIHIFRLVSNSHRASLKGPRLWDRRAVRSQLISSRHAACPGCVTFVPSGILCCFLTPVKHALLSCILPQVCLKYYEYEFMELACQCPAVVCCRCAPTQKAQIVRLLQERTGKLTCAVGDGGNDVSMIQEADCGVGVEGKEGKQASLAADFSITQFKHLGRLLMVHGRNSYKRSAALSQFVIHRSLCISTMQAVFSSVFYFASVPLYQGFLIIGYSTIYTMFPVFSLVLDKDVKSEVAMLYPELYKDLLKGRPLSYKTFLIWVLISIYQGSIIMYGALLLFESEFVHIVAISFTSLILTELLMVALTIQTWHWLMIVAELLSLSCYIASLVFLHEFIDVYFIATLSFLWKVTVITLVSCLPLYVLKYLRRRFSPPSYSKLTS</sequence>
<proteinExistence type="inferred from homology"/>
<feature type="transmembrane region" description="Helical" evidence="17">
    <location>
        <begin position="935"/>
        <end position="955"/>
    </location>
</feature>
<evidence type="ECO:0000256" key="12">
    <source>
        <dbReference type="ARBA" id="ARBA00023136"/>
    </source>
</evidence>
<evidence type="ECO:0000256" key="8">
    <source>
        <dbReference type="ARBA" id="ARBA00022840"/>
    </source>
</evidence>
<evidence type="ECO:0000256" key="14">
    <source>
        <dbReference type="PIRSR" id="PIRSR606539-1"/>
    </source>
</evidence>
<comment type="caution">
    <text evidence="21">The sequence shown here is derived from an EMBL/GenBank/DDBJ whole genome shotgun (WGS) entry which is preliminary data.</text>
</comment>
<evidence type="ECO:0000256" key="9">
    <source>
        <dbReference type="ARBA" id="ARBA00022842"/>
    </source>
</evidence>
<dbReference type="InterPro" id="IPR023299">
    <property type="entry name" value="ATPase_P-typ_cyto_dom_N"/>
</dbReference>
<dbReference type="Pfam" id="PF16212">
    <property type="entry name" value="PhoLip_ATPase_C"/>
    <property type="match status" value="1"/>
</dbReference>
<dbReference type="Proteomes" id="UP000618051">
    <property type="component" value="Unassembled WGS sequence"/>
</dbReference>
<feature type="active site" description="4-aspartylphosphate intermediate" evidence="14">
    <location>
        <position position="371"/>
    </location>
</feature>
<dbReference type="InterPro" id="IPR018303">
    <property type="entry name" value="ATPase_P-typ_P_site"/>
</dbReference>
<evidence type="ECO:0000259" key="18">
    <source>
        <dbReference type="Pfam" id="PF00122"/>
    </source>
</evidence>
<feature type="binding site" evidence="15">
    <location>
        <position position="776"/>
    </location>
    <ligand>
        <name>ATP</name>
        <dbReference type="ChEBI" id="CHEBI:30616"/>
    </ligand>
</feature>
<reference evidence="22" key="3">
    <citation type="submission" date="2022-01" db="EMBL/GenBank/DDBJ databases">
        <authorList>
            <person name="Rubenstein D.R."/>
        </authorList>
    </citation>
    <scope>NUCLEOTIDE SEQUENCE</scope>
    <source>
        <strain evidence="22">SS15</strain>
        <tissue evidence="22">Liver</tissue>
    </source>
</reference>
<evidence type="ECO:0000256" key="6">
    <source>
        <dbReference type="ARBA" id="ARBA00022723"/>
    </source>
</evidence>
<keyword evidence="8 15" id="KW-0067">ATP-binding</keyword>
<dbReference type="Gene3D" id="2.70.150.10">
    <property type="entry name" value="Calcium-transporting ATPase, cytoplasmic transduction domain A"/>
    <property type="match status" value="1"/>
</dbReference>
<feature type="domain" description="P-type ATPase A" evidence="18">
    <location>
        <begin position="122"/>
        <end position="259"/>
    </location>
</feature>
<feature type="transmembrane region" description="Helical" evidence="17">
    <location>
        <begin position="308"/>
        <end position="327"/>
    </location>
</feature>
<dbReference type="InterPro" id="IPR023214">
    <property type="entry name" value="HAD_sf"/>
</dbReference>
<dbReference type="GO" id="GO:0005802">
    <property type="term" value="C:trans-Golgi network"/>
    <property type="evidence" value="ECO:0007669"/>
    <property type="project" value="TreeGrafter"/>
</dbReference>
<dbReference type="InterPro" id="IPR001757">
    <property type="entry name" value="P_typ_ATPase"/>
</dbReference>
<dbReference type="NCBIfam" id="TIGR01652">
    <property type="entry name" value="ATPase-Plipid"/>
    <property type="match status" value="1"/>
</dbReference>
<name>A0A835NZ45_9PASS</name>
<evidence type="ECO:0000256" key="4">
    <source>
        <dbReference type="ARBA" id="ARBA00008109"/>
    </source>
</evidence>
<evidence type="ECO:0000259" key="20">
    <source>
        <dbReference type="Pfam" id="PF16212"/>
    </source>
</evidence>
<dbReference type="PROSITE" id="PS00154">
    <property type="entry name" value="ATPASE_E1_E2"/>
    <property type="match status" value="1"/>
</dbReference>
<evidence type="ECO:0000256" key="13">
    <source>
        <dbReference type="ARBA" id="ARBA00034036"/>
    </source>
</evidence>
<dbReference type="SUPFAM" id="SSF56784">
    <property type="entry name" value="HAD-like"/>
    <property type="match status" value="1"/>
</dbReference>
<evidence type="ECO:0000256" key="1">
    <source>
        <dbReference type="ARBA" id="ARBA00001946"/>
    </source>
</evidence>
<feature type="domain" description="P-type ATPase N-terminal" evidence="19">
    <location>
        <begin position="25"/>
        <end position="85"/>
    </location>
</feature>
<comment type="cofactor">
    <cofactor evidence="1 16">
        <name>Mg(2+)</name>
        <dbReference type="ChEBI" id="CHEBI:18420"/>
    </cofactor>
</comment>
<feature type="transmembrane region" description="Helical" evidence="17">
    <location>
        <begin position="857"/>
        <end position="877"/>
    </location>
</feature>
<comment type="subcellular location">
    <subcellularLocation>
        <location evidence="3">Endomembrane system</location>
    </subcellularLocation>
    <subcellularLocation>
        <location evidence="2 17">Membrane</location>
        <topology evidence="2 17">Multi-pass membrane protein</topology>
    </subcellularLocation>
</comment>
<dbReference type="GO" id="GO:0140326">
    <property type="term" value="F:ATPase-coupled intramembrane lipid transporter activity"/>
    <property type="evidence" value="ECO:0007669"/>
    <property type="project" value="UniProtKB-EC"/>
</dbReference>
<feature type="transmembrane region" description="Helical" evidence="17">
    <location>
        <begin position="1015"/>
        <end position="1041"/>
    </location>
</feature>
<dbReference type="EMBL" id="JADDUC010000019">
    <property type="protein sequence ID" value="KAG0126054.1"/>
    <property type="molecule type" value="Genomic_DNA"/>
</dbReference>
<dbReference type="InterPro" id="IPR059000">
    <property type="entry name" value="ATPase_P-type_domA"/>
</dbReference>
<dbReference type="GO" id="GO:0005886">
    <property type="term" value="C:plasma membrane"/>
    <property type="evidence" value="ECO:0007669"/>
    <property type="project" value="TreeGrafter"/>
</dbReference>
<feature type="transmembrane region" description="Helical" evidence="17">
    <location>
        <begin position="961"/>
        <end position="982"/>
    </location>
</feature>
<evidence type="ECO:0000256" key="15">
    <source>
        <dbReference type="PIRSR" id="PIRSR606539-2"/>
    </source>
</evidence>
<keyword evidence="9 16" id="KW-0460">Magnesium</keyword>
<feature type="binding site" evidence="15">
    <location>
        <position position="656"/>
    </location>
    <ligand>
        <name>ATP</name>
        <dbReference type="ChEBI" id="CHEBI:30616"/>
    </ligand>
</feature>
<dbReference type="Pfam" id="PF00122">
    <property type="entry name" value="E1-E2_ATPase"/>
    <property type="match status" value="1"/>
</dbReference>
<feature type="binding site" evidence="15">
    <location>
        <position position="658"/>
    </location>
    <ligand>
        <name>ATP</name>
        <dbReference type="ChEBI" id="CHEBI:30616"/>
    </ligand>
</feature>
<comment type="similarity">
    <text evidence="4 17">Belongs to the cation transport ATPase (P-type) (TC 3.A.3) family. Type IV subfamily.</text>
</comment>
<feature type="binding site" evidence="15">
    <location>
        <position position="657"/>
    </location>
    <ligand>
        <name>ATP</name>
        <dbReference type="ChEBI" id="CHEBI:30616"/>
    </ligand>
</feature>
<organism evidence="21">
    <name type="scientific">Lamprotornis superbus</name>
    <dbReference type="NCBI Taxonomy" id="245042"/>
    <lineage>
        <taxon>Eukaryota</taxon>
        <taxon>Metazoa</taxon>
        <taxon>Chordata</taxon>
        <taxon>Craniata</taxon>
        <taxon>Vertebrata</taxon>
        <taxon>Euteleostomi</taxon>
        <taxon>Archelosauria</taxon>
        <taxon>Archosauria</taxon>
        <taxon>Dinosauria</taxon>
        <taxon>Saurischia</taxon>
        <taxon>Theropoda</taxon>
        <taxon>Coelurosauria</taxon>
        <taxon>Aves</taxon>
        <taxon>Neognathae</taxon>
        <taxon>Neoaves</taxon>
        <taxon>Telluraves</taxon>
        <taxon>Australaves</taxon>
        <taxon>Passeriformes</taxon>
        <taxon>Sturnidae</taxon>
        <taxon>Lamprotornis</taxon>
    </lineage>
</organism>
<protein>
    <recommendedName>
        <fullName evidence="17">Phospholipid-transporting ATPase</fullName>
        <ecNumber evidence="17">7.6.2.1</ecNumber>
    </recommendedName>
</protein>
<evidence type="ECO:0000313" key="21">
    <source>
        <dbReference type="EMBL" id="KAG0126054.1"/>
    </source>
</evidence>
<dbReference type="InterPro" id="IPR006539">
    <property type="entry name" value="P-type_ATPase_IV"/>
</dbReference>
<dbReference type="PRINTS" id="PR00119">
    <property type="entry name" value="CATATPASE"/>
</dbReference>
<dbReference type="GO" id="GO:0006890">
    <property type="term" value="P:retrograde vesicle-mediated transport, Golgi to endoplasmic reticulum"/>
    <property type="evidence" value="ECO:0007669"/>
    <property type="project" value="TreeGrafter"/>
</dbReference>
<keyword evidence="11 17" id="KW-1133">Transmembrane helix</keyword>
<dbReference type="InterPro" id="IPR032631">
    <property type="entry name" value="P-type_ATPase_N"/>
</dbReference>
<evidence type="ECO:0000256" key="2">
    <source>
        <dbReference type="ARBA" id="ARBA00004141"/>
    </source>
</evidence>
<keyword evidence="23" id="KW-1185">Reference proteome</keyword>
<feature type="binding site" evidence="15">
    <location>
        <position position="770"/>
    </location>
    <ligand>
        <name>ATP</name>
        <dbReference type="ChEBI" id="CHEBI:30616"/>
    </ligand>
</feature>
<dbReference type="InterPro" id="IPR023298">
    <property type="entry name" value="ATPase_P-typ_TM_dom_sf"/>
</dbReference>
<reference evidence="22 23" key="2">
    <citation type="journal article" date="2021" name="J. Hered.">
        <title>Feather Gene Expression Elucidates the Developmental Basis of Plumage Iridescence in African Starlings.</title>
        <authorList>
            <person name="Rubenstein D.R."/>
            <person name="Corvelo A."/>
            <person name="MacManes M.D."/>
            <person name="Maia R."/>
            <person name="Narzisi G."/>
            <person name="Rousaki A."/>
            <person name="Vandenabeele P."/>
            <person name="Shawkey M.D."/>
            <person name="Solomon J."/>
        </authorList>
    </citation>
    <scope>NUCLEOTIDE SEQUENCE [LARGE SCALE GENOMIC DNA]</scope>
    <source>
        <strain evidence="22">SS15</strain>
    </source>
</reference>
<feature type="binding site" evidence="15">
    <location>
        <position position="800"/>
    </location>
    <ligand>
        <name>ATP</name>
        <dbReference type="ChEBI" id="CHEBI:30616"/>
    </ligand>
</feature>
<dbReference type="PANTHER" id="PTHR24092:SF49">
    <property type="entry name" value="PHOSPHOLIPID-TRANSPORTING ATPASE IIA-RELATED"/>
    <property type="match status" value="1"/>
</dbReference>
<feature type="transmembrane region" description="Helical" evidence="17">
    <location>
        <begin position="883"/>
        <end position="905"/>
    </location>
</feature>
<dbReference type="SUPFAM" id="SSF81653">
    <property type="entry name" value="Calcium ATPase, transduction domain A"/>
    <property type="match status" value="1"/>
</dbReference>
<dbReference type="GO" id="GO:0006897">
    <property type="term" value="P:endocytosis"/>
    <property type="evidence" value="ECO:0007669"/>
    <property type="project" value="TreeGrafter"/>
</dbReference>
<dbReference type="EMBL" id="JADDUC020000018">
    <property type="protein sequence ID" value="KAI1233540.1"/>
    <property type="molecule type" value="Genomic_DNA"/>
</dbReference>
<reference evidence="21" key="1">
    <citation type="submission" date="2020-10" db="EMBL/GenBank/DDBJ databases">
        <title>Feather gene expression reveals the developmental basis of iridescence in African starlings.</title>
        <authorList>
            <person name="Rubenstein D.R."/>
        </authorList>
    </citation>
    <scope>NUCLEOTIDE SEQUENCE</scope>
    <source>
        <strain evidence="21">SS15</strain>
        <tissue evidence="21">Liver</tissue>
    </source>
</reference>
<evidence type="ECO:0000256" key="16">
    <source>
        <dbReference type="PIRSR" id="PIRSR606539-3"/>
    </source>
</evidence>
<feature type="binding site" evidence="16">
    <location>
        <position position="373"/>
    </location>
    <ligand>
        <name>Mg(2+)</name>
        <dbReference type="ChEBI" id="CHEBI:18420"/>
    </ligand>
</feature>
<dbReference type="InterPro" id="IPR036412">
    <property type="entry name" value="HAD-like_sf"/>
</dbReference>
<feature type="binding site" evidence="15">
    <location>
        <position position="371"/>
    </location>
    <ligand>
        <name>ATP</name>
        <dbReference type="ChEBI" id="CHEBI:30616"/>
    </ligand>
</feature>
<keyword evidence="12 17" id="KW-0472">Membrane</keyword>
<keyword evidence="5 17" id="KW-0812">Transmembrane</keyword>
<feature type="binding site" evidence="15">
    <location>
        <position position="373"/>
    </location>
    <ligand>
        <name>ATP</name>
        <dbReference type="ChEBI" id="CHEBI:30616"/>
    </ligand>
</feature>
<evidence type="ECO:0000256" key="11">
    <source>
        <dbReference type="ARBA" id="ARBA00022989"/>
    </source>
</evidence>
<evidence type="ECO:0000256" key="5">
    <source>
        <dbReference type="ARBA" id="ARBA00022692"/>
    </source>
</evidence>
<keyword evidence="10 17" id="KW-1278">Translocase</keyword>
<dbReference type="SFLD" id="SFLDS00003">
    <property type="entry name" value="Haloacid_Dehalogenase"/>
    <property type="match status" value="1"/>
</dbReference>